<dbReference type="RefSeq" id="WP_227324178.1">
    <property type="nucleotide sequence ID" value="NZ_JAESVB010000049.1"/>
</dbReference>
<dbReference type="Pfam" id="PF12419">
    <property type="entry name" value="DUF3670"/>
    <property type="match status" value="1"/>
</dbReference>
<dbReference type="SMART" id="SM00490">
    <property type="entry name" value="HELICc"/>
    <property type="match status" value="1"/>
</dbReference>
<dbReference type="CDD" id="cd18793">
    <property type="entry name" value="SF2_C_SNF"/>
    <property type="match status" value="1"/>
</dbReference>
<name>A0A964E1M9_9PROT</name>
<gene>
    <name evidence="4" type="ORF">ASILVAE211_25425</name>
</gene>
<evidence type="ECO:0000259" key="3">
    <source>
        <dbReference type="PROSITE" id="PS51194"/>
    </source>
</evidence>
<evidence type="ECO:0000313" key="4">
    <source>
        <dbReference type="EMBL" id="MCB8878536.1"/>
    </source>
</evidence>
<dbReference type="PANTHER" id="PTHR45629:SF7">
    <property type="entry name" value="DNA EXCISION REPAIR PROTEIN ERCC-6-RELATED"/>
    <property type="match status" value="1"/>
</dbReference>
<dbReference type="SMART" id="SM00487">
    <property type="entry name" value="DEXDc"/>
    <property type="match status" value="1"/>
</dbReference>
<dbReference type="PROSITE" id="PS51194">
    <property type="entry name" value="HELICASE_CTER"/>
    <property type="match status" value="1"/>
</dbReference>
<evidence type="ECO:0000313" key="5">
    <source>
        <dbReference type="Proteomes" id="UP000708298"/>
    </source>
</evidence>
<evidence type="ECO:0000256" key="1">
    <source>
        <dbReference type="ARBA" id="ARBA00022801"/>
    </source>
</evidence>
<dbReference type="InterPro" id="IPR022138">
    <property type="entry name" value="DUF3670"/>
</dbReference>
<dbReference type="Pfam" id="PF00176">
    <property type="entry name" value="SNF2-rel_dom"/>
    <property type="match status" value="1"/>
</dbReference>
<feature type="domain" description="Helicase ATP-binding" evidence="2">
    <location>
        <begin position="455"/>
        <end position="622"/>
    </location>
</feature>
<dbReference type="Pfam" id="PF00271">
    <property type="entry name" value="Helicase_C"/>
    <property type="match status" value="1"/>
</dbReference>
<dbReference type="GO" id="GO:0004386">
    <property type="term" value="F:helicase activity"/>
    <property type="evidence" value="ECO:0007669"/>
    <property type="project" value="UniProtKB-KW"/>
</dbReference>
<dbReference type="GO" id="GO:0005524">
    <property type="term" value="F:ATP binding"/>
    <property type="evidence" value="ECO:0007669"/>
    <property type="project" value="InterPro"/>
</dbReference>
<dbReference type="InterPro" id="IPR050496">
    <property type="entry name" value="SNF2_RAD54_helicase_repair"/>
</dbReference>
<keyword evidence="4" id="KW-0347">Helicase</keyword>
<proteinExistence type="predicted"/>
<dbReference type="InterPro" id="IPR001650">
    <property type="entry name" value="Helicase_C-like"/>
</dbReference>
<organism evidence="4 5">
    <name type="scientific">Acidisoma silvae</name>
    <dbReference type="NCBI Taxonomy" id="2802396"/>
    <lineage>
        <taxon>Bacteria</taxon>
        <taxon>Pseudomonadati</taxon>
        <taxon>Pseudomonadota</taxon>
        <taxon>Alphaproteobacteria</taxon>
        <taxon>Acetobacterales</taxon>
        <taxon>Acidocellaceae</taxon>
        <taxon>Acidisoma</taxon>
    </lineage>
</organism>
<protein>
    <submittedName>
        <fullName evidence="4">DEAD/DEAH box helicase</fullName>
    </submittedName>
</protein>
<keyword evidence="4" id="KW-0067">ATP-binding</keyword>
<dbReference type="InterPro" id="IPR000330">
    <property type="entry name" value="SNF2_N"/>
</dbReference>
<reference evidence="4" key="1">
    <citation type="journal article" date="2021" name="Microorganisms">
        <title>Acidisoma silvae sp. nov. and Acidisomacellulosilytica sp. nov., Two Acidophilic Bacteria Isolated from Decaying Wood, Hydrolyzing Cellulose and Producing Poly-3-hydroxybutyrate.</title>
        <authorList>
            <person name="Mieszkin S."/>
            <person name="Pouder E."/>
            <person name="Uroz S."/>
            <person name="Simon-Colin C."/>
            <person name="Alain K."/>
        </authorList>
    </citation>
    <scope>NUCLEOTIDE SEQUENCE</scope>
    <source>
        <strain evidence="4">HW T2.11</strain>
    </source>
</reference>
<dbReference type="SUPFAM" id="SSF52540">
    <property type="entry name" value="P-loop containing nucleoside triphosphate hydrolases"/>
    <property type="match status" value="2"/>
</dbReference>
<keyword evidence="1" id="KW-0378">Hydrolase</keyword>
<accession>A0A964E1M9</accession>
<feature type="domain" description="Helicase C-terminal" evidence="3">
    <location>
        <begin position="746"/>
        <end position="903"/>
    </location>
</feature>
<dbReference type="PROSITE" id="PS51192">
    <property type="entry name" value="HELICASE_ATP_BIND_1"/>
    <property type="match status" value="1"/>
</dbReference>
<keyword evidence="4" id="KW-0547">Nucleotide-binding</keyword>
<dbReference type="EMBL" id="JAESVB010000049">
    <property type="protein sequence ID" value="MCB8878536.1"/>
    <property type="molecule type" value="Genomic_DNA"/>
</dbReference>
<dbReference type="InterPro" id="IPR027417">
    <property type="entry name" value="P-loop_NTPase"/>
</dbReference>
<comment type="caution">
    <text evidence="4">The sequence shown here is derived from an EMBL/GenBank/DDBJ whole genome shotgun (WGS) entry which is preliminary data.</text>
</comment>
<evidence type="ECO:0000259" key="2">
    <source>
        <dbReference type="PROSITE" id="PS51192"/>
    </source>
</evidence>
<dbReference type="Gene3D" id="3.40.50.10810">
    <property type="entry name" value="Tandem AAA-ATPase domain"/>
    <property type="match status" value="1"/>
</dbReference>
<dbReference type="Proteomes" id="UP000708298">
    <property type="component" value="Unassembled WGS sequence"/>
</dbReference>
<reference evidence="4" key="2">
    <citation type="submission" date="2021-01" db="EMBL/GenBank/DDBJ databases">
        <authorList>
            <person name="Mieszkin S."/>
            <person name="Pouder E."/>
            <person name="Alain K."/>
        </authorList>
    </citation>
    <scope>NUCLEOTIDE SEQUENCE</scope>
    <source>
        <strain evidence="4">HW T2.11</strain>
    </source>
</reference>
<dbReference type="Gene3D" id="3.40.50.300">
    <property type="entry name" value="P-loop containing nucleotide triphosphate hydrolases"/>
    <property type="match status" value="1"/>
</dbReference>
<dbReference type="GO" id="GO:0015616">
    <property type="term" value="F:DNA translocase activity"/>
    <property type="evidence" value="ECO:0007669"/>
    <property type="project" value="TreeGrafter"/>
</dbReference>
<keyword evidence="5" id="KW-1185">Reference proteome</keyword>
<dbReference type="PANTHER" id="PTHR45629">
    <property type="entry name" value="SNF2/RAD54 FAMILY MEMBER"/>
    <property type="match status" value="1"/>
</dbReference>
<dbReference type="InterPro" id="IPR014001">
    <property type="entry name" value="Helicase_ATP-bd"/>
</dbReference>
<dbReference type="AlphaFoldDB" id="A0A964E1M9"/>
<dbReference type="InterPro" id="IPR049730">
    <property type="entry name" value="SNF2/RAD54-like_C"/>
</dbReference>
<dbReference type="GO" id="GO:0016787">
    <property type="term" value="F:hydrolase activity"/>
    <property type="evidence" value="ECO:0007669"/>
    <property type="project" value="UniProtKB-KW"/>
</dbReference>
<sequence length="921" mass="100014">MNNGIHGFSSGPKRSRVSVNGLTLRLTPHGHLLCEAAEEAAEIDVSLSARLEAAFAQGSGPGLLQLGAGEVGRSLPPAFAWWRGFATRYVAALCLHGDGTSVIANRPTAIPDIPTPGESDLAELVRAAPMMMGIEYLTLDVLRSLWKDLQLATAVAFSATKGDLQTVLKAFNPAWNLVGRVHFNLAENRNDSELPFAFMATYTTHLSAQGKARHVLLGEALREYAGAANRTKLLALLMPVQRAAEACVWLRPMVDSGEIYHPLRWTPQDAAILLASVGALESAGVVVRMPPTWRASRPPRPQVTATLGAQAPSKLGLDGLLDFSVELSLDGERLSEREIAALLAGTDGLVLLRGQWVEVDRARLERMMRQFQAADELSRSQGLSFAEAMRMLADPMAMGGAIGSAAGEWARVSAGPWLAKTLKALRSPDGTGVDPGTALRGTLRPYQKAGVQWLHLLSGLGLGACLADDMGLGKTIQVLSLLLVQQQQSPGTKLAPCLIVAPASLLANWAAEIDRFAPGLNARILHPSGMTTEEAQQFSPVDAEGLDLAITSYGTLLRMPVLAHIPWRLLILDEAQAIKNPNAKQTRVAKSLQARARIALTGTPVENSLGDLWSIFDFINPGLLGGAKPFAKYVKTLSERSENPYGPLRELVRPYILRRMKTDRSVIADLPDKTEVKAHCHLSRKQAALYTQAVVDLERRLGEADGIQRRGLVLAMLMRLKQICNHPSQWLNDGDWAEADSGKLARLREVVEVVASRQEKMLVFTQFREAAVPLTGFLSSLFGRPGLLLDGEVPVKQRRGLVQQFQEDEAVPFFVLSLKAGGAGLTLTAASHVVHFDRWWNPAVENQATDRAFRIGQRKNVLVHKFVCRGTVEEKIDKMIESKQSLSDAMLSGGGEINLTEMTDAALLDLVALDLNTAMRE</sequence>
<dbReference type="InterPro" id="IPR038718">
    <property type="entry name" value="SNF2-like_sf"/>
</dbReference>